<organism evidence="7 8">
    <name type="scientific">Bilophila wadsworthia (strain 3_1_6)</name>
    <dbReference type="NCBI Taxonomy" id="563192"/>
    <lineage>
        <taxon>Bacteria</taxon>
        <taxon>Pseudomonadati</taxon>
        <taxon>Thermodesulfobacteriota</taxon>
        <taxon>Desulfovibrionia</taxon>
        <taxon>Desulfovibrionales</taxon>
        <taxon>Desulfovibrionaceae</taxon>
        <taxon>Bilophila</taxon>
    </lineage>
</organism>
<dbReference type="OrthoDB" id="9803027at2"/>
<dbReference type="InterPro" id="IPR006680">
    <property type="entry name" value="Amidohydro-rel"/>
</dbReference>
<proteinExistence type="inferred from homology"/>
<dbReference type="InterPro" id="IPR032466">
    <property type="entry name" value="Metal_Hydrolase"/>
</dbReference>
<dbReference type="GO" id="GO:0005829">
    <property type="term" value="C:cytosol"/>
    <property type="evidence" value="ECO:0007669"/>
    <property type="project" value="TreeGrafter"/>
</dbReference>
<keyword evidence="3" id="KW-0597">Phosphoprotein</keyword>
<dbReference type="Gene3D" id="2.30.40.10">
    <property type="entry name" value="Urease, subunit C, domain 1"/>
    <property type="match status" value="1"/>
</dbReference>
<comment type="function">
    <text evidence="4">Catalyzes the stereospecific hydrolysis of the cyclic amide bond of D-hydantoin derivatives.</text>
</comment>
<evidence type="ECO:0000313" key="8">
    <source>
        <dbReference type="Proteomes" id="UP000006034"/>
    </source>
</evidence>
<dbReference type="InterPro" id="IPR050378">
    <property type="entry name" value="Metallo-dep_Hydrolases_sf"/>
</dbReference>
<dbReference type="EMBL" id="ADCP02000005">
    <property type="protein sequence ID" value="EFV42902.2"/>
    <property type="molecule type" value="Genomic_DNA"/>
</dbReference>
<evidence type="ECO:0000256" key="4">
    <source>
        <dbReference type="ARBA" id="ARBA00055040"/>
    </source>
</evidence>
<dbReference type="Gene3D" id="3.20.20.140">
    <property type="entry name" value="Metal-dependent hydrolases"/>
    <property type="match status" value="1"/>
</dbReference>
<dbReference type="InterPro" id="IPR011059">
    <property type="entry name" value="Metal-dep_hydrolase_composite"/>
</dbReference>
<protein>
    <recommendedName>
        <fullName evidence="5">D-hydantoinase</fullName>
    </recommendedName>
</protein>
<gene>
    <name evidence="7" type="ORF">HMPREF0179_03299</name>
</gene>
<dbReference type="HOGENOM" id="CLU_015572_2_0_7"/>
<evidence type="ECO:0000259" key="6">
    <source>
        <dbReference type="Pfam" id="PF01979"/>
    </source>
</evidence>
<dbReference type="SUPFAM" id="SSF51556">
    <property type="entry name" value="Metallo-dependent hydrolases"/>
    <property type="match status" value="1"/>
</dbReference>
<comment type="similarity">
    <text evidence="2">Belongs to the metallo-dependent hydrolases superfamily. Hydantoinase/dihydropyrimidinase family.</text>
</comment>
<dbReference type="AlphaFoldDB" id="E5YAS8"/>
<comment type="cofactor">
    <cofactor evidence="1">
        <name>Zn(2+)</name>
        <dbReference type="ChEBI" id="CHEBI:29105"/>
    </cofactor>
</comment>
<dbReference type="PANTHER" id="PTHR11647:SF1">
    <property type="entry name" value="COLLAPSIN RESPONSE MEDIATOR PROTEIN"/>
    <property type="match status" value="1"/>
</dbReference>
<reference evidence="7 8" key="2">
    <citation type="submission" date="2013-04" db="EMBL/GenBank/DDBJ databases">
        <title>The Genome Sequence of Bilophila wadsworthia 3_1_6.</title>
        <authorList>
            <consortium name="The Broad Institute Genomics Platform"/>
            <person name="Earl A."/>
            <person name="Ward D."/>
            <person name="Feldgarden M."/>
            <person name="Gevers D."/>
            <person name="Sibley C."/>
            <person name="Strauss J."/>
            <person name="Allen-Vercoe E."/>
            <person name="Walker B."/>
            <person name="Young S."/>
            <person name="Zeng Q."/>
            <person name="Gargeya S."/>
            <person name="Fitzgerald M."/>
            <person name="Haas B."/>
            <person name="Abouelleil A."/>
            <person name="Allen A.W."/>
            <person name="Alvarado L."/>
            <person name="Arachchi H.M."/>
            <person name="Berlin A.M."/>
            <person name="Chapman S.B."/>
            <person name="Gainer-Dewar J."/>
            <person name="Goldberg J."/>
            <person name="Griggs A."/>
            <person name="Gujja S."/>
            <person name="Hansen M."/>
            <person name="Howarth C."/>
            <person name="Imamovic A."/>
            <person name="Ireland A."/>
            <person name="Larimer J."/>
            <person name="McCowan C."/>
            <person name="Murphy C."/>
            <person name="Pearson M."/>
            <person name="Poon T.W."/>
            <person name="Priest M."/>
            <person name="Roberts A."/>
            <person name="Saif S."/>
            <person name="Shea T."/>
            <person name="Sisk P."/>
            <person name="Sykes S."/>
            <person name="Wortman J."/>
            <person name="Nusbaum C."/>
            <person name="Birren B."/>
        </authorList>
    </citation>
    <scope>NUCLEOTIDE SEQUENCE [LARGE SCALE GENOMIC DNA]</scope>
    <source>
        <strain evidence="7 8">3_1_6</strain>
    </source>
</reference>
<dbReference type="FunFam" id="3.20.20.140:FF:000217">
    <property type="entry name" value="Dihydropyrimidinase-related protein 1"/>
    <property type="match status" value="1"/>
</dbReference>
<dbReference type="Proteomes" id="UP000006034">
    <property type="component" value="Unassembled WGS sequence"/>
</dbReference>
<evidence type="ECO:0000256" key="5">
    <source>
        <dbReference type="ARBA" id="ARBA00068457"/>
    </source>
</evidence>
<dbReference type="SUPFAM" id="SSF51338">
    <property type="entry name" value="Composite domain of metallo-dependent hydrolases"/>
    <property type="match status" value="1"/>
</dbReference>
<feature type="domain" description="Amidohydrolase-related" evidence="6">
    <location>
        <begin position="51"/>
        <end position="432"/>
    </location>
</feature>
<comment type="caution">
    <text evidence="7">The sequence shown here is derived from an EMBL/GenBank/DDBJ whole genome shotgun (WGS) entry which is preliminary data.</text>
</comment>
<dbReference type="eggNOG" id="COG0044">
    <property type="taxonomic scope" value="Bacteria"/>
</dbReference>
<dbReference type="Pfam" id="PF01979">
    <property type="entry name" value="Amidohydro_1"/>
    <property type="match status" value="1"/>
</dbReference>
<dbReference type="RefSeq" id="WP_016361090.1">
    <property type="nucleotide sequence ID" value="NZ_KE150241.1"/>
</dbReference>
<evidence type="ECO:0000256" key="3">
    <source>
        <dbReference type="ARBA" id="ARBA00022553"/>
    </source>
</evidence>
<reference evidence="7 8" key="1">
    <citation type="submission" date="2010-10" db="EMBL/GenBank/DDBJ databases">
        <authorList>
            <consortium name="The Broad Institute Genome Sequencing Platform"/>
            <person name="Ward D."/>
            <person name="Earl A."/>
            <person name="Feldgarden M."/>
            <person name="Young S.K."/>
            <person name="Gargeya S."/>
            <person name="Zeng Q."/>
            <person name="Alvarado L."/>
            <person name="Berlin A."/>
            <person name="Bochicchio J."/>
            <person name="Chapman S.B."/>
            <person name="Chen Z."/>
            <person name="Freedman E."/>
            <person name="Gellesch M."/>
            <person name="Goldberg J."/>
            <person name="Griggs A."/>
            <person name="Gujja S."/>
            <person name="Heilman E."/>
            <person name="Heiman D."/>
            <person name="Howarth C."/>
            <person name="Mehta T."/>
            <person name="Neiman D."/>
            <person name="Pearson M."/>
            <person name="Roberts A."/>
            <person name="Saif S."/>
            <person name="Shea T."/>
            <person name="Shenoy N."/>
            <person name="Sisk P."/>
            <person name="Stolte C."/>
            <person name="Sykes S."/>
            <person name="White J."/>
            <person name="Yandava C."/>
            <person name="Allen-Vercoe E."/>
            <person name="Sibley C."/>
            <person name="Ambrose C.E."/>
            <person name="Strauss J."/>
            <person name="Daigneault M."/>
            <person name="Haas B."/>
            <person name="Nusbaum C."/>
            <person name="Birren B."/>
        </authorList>
    </citation>
    <scope>NUCLEOTIDE SEQUENCE [LARGE SCALE GENOMIC DNA]</scope>
    <source>
        <strain evidence="7 8">3_1_6</strain>
    </source>
</reference>
<accession>E5YAS8</accession>
<evidence type="ECO:0000256" key="2">
    <source>
        <dbReference type="ARBA" id="ARBA00008829"/>
    </source>
</evidence>
<sequence length="457" mass="49712">MSTTLITNGIVVDAGTMRPLDILISGERVESLLPRGSEVRADRVIDASGRYVLPGIIDAHNHPVYADRIDRLSRAALSGGVTTVIPYIGAVAAWGKQGGLVQAIDDFIREGETGSCIDFGLHCTLTANVMEEADEAIPELVARGVISFKAFTSYRKRGMKLEDDQILHLMELVAREKALLAFHAENDAILEHLEAKAVAEGREHPRDYPATHPNISEAEAIFRVLSLASVAGCNIYLPHVTCKESLEAIRLFRKWGTVPTLFAETCPHYLTLDDSQLALRGNLAKMSPPLRKEADREALWEAIRNGEIQVVASDAAGHATAANEPLFAETFRAPHGAPGVDTLFCVTWNEGIAKGRVAIPDLVRLLCENPAKCFGLYPRKGTLLPGSDADVVIVDPGDDWIIPDRNEHMAVDYSLFAGMGCLGRHRTVLLRGAVAYEDGKILDDARRGVFLRGSLPA</sequence>
<name>E5YAS8_BILW3</name>
<dbReference type="STRING" id="563192.HMPREF0179_03299"/>
<dbReference type="GO" id="GO:0016812">
    <property type="term" value="F:hydrolase activity, acting on carbon-nitrogen (but not peptide) bonds, in cyclic amides"/>
    <property type="evidence" value="ECO:0007669"/>
    <property type="project" value="TreeGrafter"/>
</dbReference>
<evidence type="ECO:0000313" key="7">
    <source>
        <dbReference type="EMBL" id="EFV42902.2"/>
    </source>
</evidence>
<dbReference type="GeneID" id="78087606"/>
<evidence type="ECO:0000256" key="1">
    <source>
        <dbReference type="ARBA" id="ARBA00001947"/>
    </source>
</evidence>
<dbReference type="PANTHER" id="PTHR11647">
    <property type="entry name" value="HYDRANTOINASE/DIHYDROPYRIMIDINASE FAMILY MEMBER"/>
    <property type="match status" value="1"/>
</dbReference>
<keyword evidence="8" id="KW-1185">Reference proteome</keyword>